<comment type="caution">
    <text evidence="1">The sequence shown here is derived from an EMBL/GenBank/DDBJ whole genome shotgun (WGS) entry which is preliminary data.</text>
</comment>
<dbReference type="AlphaFoldDB" id="A0A392RDA8"/>
<protein>
    <submittedName>
        <fullName evidence="1">Uncharacterized protein</fullName>
    </submittedName>
</protein>
<evidence type="ECO:0000313" key="1">
    <source>
        <dbReference type="EMBL" id="MCI34122.1"/>
    </source>
</evidence>
<evidence type="ECO:0000313" key="2">
    <source>
        <dbReference type="Proteomes" id="UP000265520"/>
    </source>
</evidence>
<organism evidence="1 2">
    <name type="scientific">Trifolium medium</name>
    <dbReference type="NCBI Taxonomy" id="97028"/>
    <lineage>
        <taxon>Eukaryota</taxon>
        <taxon>Viridiplantae</taxon>
        <taxon>Streptophyta</taxon>
        <taxon>Embryophyta</taxon>
        <taxon>Tracheophyta</taxon>
        <taxon>Spermatophyta</taxon>
        <taxon>Magnoliopsida</taxon>
        <taxon>eudicotyledons</taxon>
        <taxon>Gunneridae</taxon>
        <taxon>Pentapetalae</taxon>
        <taxon>rosids</taxon>
        <taxon>fabids</taxon>
        <taxon>Fabales</taxon>
        <taxon>Fabaceae</taxon>
        <taxon>Papilionoideae</taxon>
        <taxon>50 kb inversion clade</taxon>
        <taxon>NPAAA clade</taxon>
        <taxon>Hologalegina</taxon>
        <taxon>IRL clade</taxon>
        <taxon>Trifolieae</taxon>
        <taxon>Trifolium</taxon>
    </lineage>
</organism>
<sequence>MLETIFVGKTFQVHLFVTDPRVYPTRSAKGNVKESSEAPSVQHKGFLENILMFDTISSNKTSSHHAHARA</sequence>
<dbReference type="Proteomes" id="UP000265520">
    <property type="component" value="Unassembled WGS sequence"/>
</dbReference>
<accession>A0A392RDA8</accession>
<reference evidence="1 2" key="1">
    <citation type="journal article" date="2018" name="Front. Plant Sci.">
        <title>Red Clover (Trifolium pratense) and Zigzag Clover (T. medium) - A Picture of Genomic Similarities and Differences.</title>
        <authorList>
            <person name="Dluhosova J."/>
            <person name="Istvanek J."/>
            <person name="Nedelnik J."/>
            <person name="Repkova J."/>
        </authorList>
    </citation>
    <scope>NUCLEOTIDE SEQUENCE [LARGE SCALE GENOMIC DNA]</scope>
    <source>
        <strain evidence="2">cv. 10/8</strain>
        <tissue evidence="1">Leaf</tissue>
    </source>
</reference>
<proteinExistence type="predicted"/>
<dbReference type="EMBL" id="LXQA010210768">
    <property type="protein sequence ID" value="MCI34122.1"/>
    <property type="molecule type" value="Genomic_DNA"/>
</dbReference>
<name>A0A392RDA8_9FABA</name>
<keyword evidence="2" id="KW-1185">Reference proteome</keyword>